<reference evidence="7" key="2">
    <citation type="submission" date="2014-06" db="EMBL/GenBank/DDBJ databases">
        <title>The complete genome of Blastobotrys (Arxula) adeninivorans LS3 - a yeast of biotechnological interest.</title>
        <authorList>
            <person name="Kunze G."/>
            <person name="Gaillardin C."/>
            <person name="Czernicka M."/>
            <person name="Durrens P."/>
            <person name="Martin T."/>
            <person name="Boer E."/>
            <person name="Gabaldon T."/>
            <person name="Cruz J."/>
            <person name="Talla E."/>
            <person name="Marck C."/>
            <person name="Goffeau A."/>
            <person name="Barbe V."/>
            <person name="Baret P."/>
            <person name="Baronian K."/>
            <person name="Beier S."/>
            <person name="Bleykasten C."/>
            <person name="Bode R."/>
            <person name="Casaregola S."/>
            <person name="Despons L."/>
            <person name="Fairhead C."/>
            <person name="Giersberg M."/>
            <person name="Gierski P."/>
            <person name="Hahnel U."/>
            <person name="Hartmann A."/>
            <person name="Jankowska D."/>
            <person name="Jubin C."/>
            <person name="Jung P."/>
            <person name="Lafontaine I."/>
            <person name="Leh-Louis V."/>
            <person name="Lemaire M."/>
            <person name="Marcet-Houben M."/>
            <person name="Mascher M."/>
            <person name="Morel G."/>
            <person name="Richard G.-F."/>
            <person name="Riechen J."/>
            <person name="Sacerdot C."/>
            <person name="Sarkar A."/>
            <person name="Savel G."/>
            <person name="Schacherer J."/>
            <person name="Sherman D."/>
            <person name="Straub M.-L."/>
            <person name="Stein N."/>
            <person name="Thierry A."/>
            <person name="Trautwein-Schult A."/>
            <person name="Westhof E."/>
            <person name="Worch S."/>
            <person name="Dujon B."/>
            <person name="Souciet J.-L."/>
            <person name="Wincker P."/>
            <person name="Scholz U."/>
            <person name="Neuveglise N."/>
        </authorList>
    </citation>
    <scope>NUCLEOTIDE SEQUENCE</scope>
    <source>
        <strain evidence="7">LS3</strain>
    </source>
</reference>
<comment type="function">
    <text evidence="4">Required for the assembly of mitochondrial cytochrome c oxidase.</text>
</comment>
<dbReference type="InterPro" id="IPR051383">
    <property type="entry name" value="COX19"/>
</dbReference>
<sequence>MAAPGLTNQGARPTPPQRGSFPLDHDAECATVMKEYLNCLKYAQGQNSHGCRLVAKRYLKCRMDNELMDKDEWKNLGLPDDKN</sequence>
<organism evidence="7">
    <name type="scientific">Blastobotrys adeninivorans</name>
    <name type="common">Yeast</name>
    <name type="synonym">Arxula adeninivorans</name>
    <dbReference type="NCBI Taxonomy" id="409370"/>
    <lineage>
        <taxon>Eukaryota</taxon>
        <taxon>Fungi</taxon>
        <taxon>Dikarya</taxon>
        <taxon>Ascomycota</taxon>
        <taxon>Saccharomycotina</taxon>
        <taxon>Dipodascomycetes</taxon>
        <taxon>Dipodascales</taxon>
        <taxon>Trichomonascaceae</taxon>
        <taxon>Blastobotrys</taxon>
    </lineage>
</organism>
<protein>
    <submittedName>
        <fullName evidence="7">ARAD1D36630p</fullName>
    </submittedName>
</protein>
<comment type="subcellular location">
    <subcellularLocation>
        <location evidence="1">Cytoplasm</location>
    </subcellularLocation>
</comment>
<dbReference type="AlphaFoldDB" id="A0A060TH79"/>
<accession>A0A060TH79</accession>
<evidence type="ECO:0000256" key="3">
    <source>
        <dbReference type="ARBA" id="ARBA00023157"/>
    </source>
</evidence>
<dbReference type="PANTHER" id="PTHR21107:SF2">
    <property type="entry name" value="CYTOCHROME C OXIDASE ASSEMBLY PROTEIN COX19"/>
    <property type="match status" value="1"/>
</dbReference>
<evidence type="ECO:0000256" key="2">
    <source>
        <dbReference type="ARBA" id="ARBA00022490"/>
    </source>
</evidence>
<keyword evidence="2" id="KW-0963">Cytoplasm</keyword>
<proteinExistence type="inferred from homology"/>
<evidence type="ECO:0000256" key="1">
    <source>
        <dbReference type="ARBA" id="ARBA00004496"/>
    </source>
</evidence>
<name>A0A060TH79_BLAAD</name>
<evidence type="ECO:0000256" key="6">
    <source>
        <dbReference type="SAM" id="MobiDB-lite"/>
    </source>
</evidence>
<comment type="similarity">
    <text evidence="5">Belongs to the COX19 family.</text>
</comment>
<evidence type="ECO:0000256" key="4">
    <source>
        <dbReference type="ARBA" id="ARBA00037279"/>
    </source>
</evidence>
<dbReference type="GO" id="GO:0005758">
    <property type="term" value="C:mitochondrial intermembrane space"/>
    <property type="evidence" value="ECO:0007669"/>
    <property type="project" value="TreeGrafter"/>
</dbReference>
<evidence type="ECO:0000256" key="5">
    <source>
        <dbReference type="ARBA" id="ARBA00038223"/>
    </source>
</evidence>
<feature type="compositionally biased region" description="Polar residues" evidence="6">
    <location>
        <begin position="1"/>
        <end position="11"/>
    </location>
</feature>
<dbReference type="EMBL" id="HG937694">
    <property type="protein sequence ID" value="CDP38526.1"/>
    <property type="molecule type" value="Genomic_DNA"/>
</dbReference>
<dbReference type="PhylomeDB" id="A0A060TH79"/>
<reference evidence="7" key="1">
    <citation type="submission" date="2014-02" db="EMBL/GenBank/DDBJ databases">
        <authorList>
            <person name="Genoscope - CEA"/>
        </authorList>
    </citation>
    <scope>NUCLEOTIDE SEQUENCE</scope>
    <source>
        <strain evidence="7">LS3</strain>
    </source>
</reference>
<feature type="region of interest" description="Disordered" evidence="6">
    <location>
        <begin position="1"/>
        <end position="24"/>
    </location>
</feature>
<dbReference type="PANTHER" id="PTHR21107">
    <property type="entry name" value="CYTOCHROME C OXIDASE ASSEMBLY PROTEIN COX19"/>
    <property type="match status" value="1"/>
</dbReference>
<gene>
    <name evidence="7" type="ORF">GNLVRS02_ARAD1D36630g</name>
</gene>
<evidence type="ECO:0000313" key="7">
    <source>
        <dbReference type="EMBL" id="CDP38526.1"/>
    </source>
</evidence>
<dbReference type="GO" id="GO:0033617">
    <property type="term" value="P:mitochondrial respiratory chain complex IV assembly"/>
    <property type="evidence" value="ECO:0007669"/>
    <property type="project" value="TreeGrafter"/>
</dbReference>
<keyword evidence="3" id="KW-1015">Disulfide bond</keyword>